<evidence type="ECO:0000313" key="18">
    <source>
        <dbReference type="Proteomes" id="UP000193391"/>
    </source>
</evidence>
<feature type="region of interest" description="Disordered" evidence="15">
    <location>
        <begin position="430"/>
        <end position="455"/>
    </location>
</feature>
<dbReference type="FunFam" id="3.90.980.10:FF:000001">
    <property type="entry name" value="DNA primase"/>
    <property type="match status" value="1"/>
</dbReference>
<comment type="subunit">
    <text evidence="12">Monomer. Interacts with DnaB.</text>
</comment>
<dbReference type="NCBIfam" id="TIGR01391">
    <property type="entry name" value="dnaG"/>
    <property type="match status" value="1"/>
</dbReference>
<dbReference type="GO" id="GO:0005737">
    <property type="term" value="C:cytoplasm"/>
    <property type="evidence" value="ECO:0007669"/>
    <property type="project" value="TreeGrafter"/>
</dbReference>
<comment type="cofactor">
    <cofactor evidence="12 13 14">
        <name>Zn(2+)</name>
        <dbReference type="ChEBI" id="CHEBI:29105"/>
    </cofactor>
    <text evidence="12 13 14">Binds 1 zinc ion per monomer.</text>
</comment>
<evidence type="ECO:0000313" key="17">
    <source>
        <dbReference type="EMBL" id="OSQ38475.1"/>
    </source>
</evidence>
<keyword evidence="11 12" id="KW-0804">Transcription</keyword>
<dbReference type="Pfam" id="PF01807">
    <property type="entry name" value="Zn_ribbon_DnaG"/>
    <property type="match status" value="1"/>
</dbReference>
<keyword evidence="18" id="KW-1185">Reference proteome</keyword>
<keyword evidence="3 12" id="KW-0808">Transferase</keyword>
<evidence type="ECO:0000256" key="10">
    <source>
        <dbReference type="ARBA" id="ARBA00023125"/>
    </source>
</evidence>
<gene>
    <name evidence="12" type="primary">dnaG</name>
    <name evidence="17" type="ORF">TMES_11725</name>
</gene>
<evidence type="ECO:0000256" key="1">
    <source>
        <dbReference type="ARBA" id="ARBA00022478"/>
    </source>
</evidence>
<dbReference type="GO" id="GO:0000428">
    <property type="term" value="C:DNA-directed RNA polymerase complex"/>
    <property type="evidence" value="ECO:0007669"/>
    <property type="project" value="UniProtKB-KW"/>
</dbReference>
<evidence type="ECO:0000256" key="8">
    <source>
        <dbReference type="ARBA" id="ARBA00022833"/>
    </source>
</evidence>
<dbReference type="SMART" id="SM00400">
    <property type="entry name" value="ZnF_CHCC"/>
    <property type="match status" value="1"/>
</dbReference>
<dbReference type="EC" id="2.7.7.101" evidence="12"/>
<organism evidence="17 18">
    <name type="scientific">Thalassospira mesophila</name>
    <dbReference type="NCBI Taxonomy" id="1293891"/>
    <lineage>
        <taxon>Bacteria</taxon>
        <taxon>Pseudomonadati</taxon>
        <taxon>Pseudomonadota</taxon>
        <taxon>Alphaproteobacteria</taxon>
        <taxon>Rhodospirillales</taxon>
        <taxon>Thalassospiraceae</taxon>
        <taxon>Thalassospira</taxon>
    </lineage>
</organism>
<dbReference type="GO" id="GO:1990077">
    <property type="term" value="C:primosome complex"/>
    <property type="evidence" value="ECO:0007669"/>
    <property type="project" value="UniProtKB-KW"/>
</dbReference>
<dbReference type="OrthoDB" id="9803773at2"/>
<evidence type="ECO:0000256" key="6">
    <source>
        <dbReference type="ARBA" id="ARBA00022723"/>
    </source>
</evidence>
<evidence type="ECO:0000256" key="5">
    <source>
        <dbReference type="ARBA" id="ARBA00022705"/>
    </source>
</evidence>
<dbReference type="PROSITE" id="PS50880">
    <property type="entry name" value="TOPRIM"/>
    <property type="match status" value="1"/>
</dbReference>
<dbReference type="SUPFAM" id="SSF56731">
    <property type="entry name" value="DNA primase core"/>
    <property type="match status" value="1"/>
</dbReference>
<keyword evidence="5 12" id="KW-0235">DNA replication</keyword>
<dbReference type="SMART" id="SM00493">
    <property type="entry name" value="TOPRIM"/>
    <property type="match status" value="1"/>
</dbReference>
<evidence type="ECO:0000256" key="4">
    <source>
        <dbReference type="ARBA" id="ARBA00022695"/>
    </source>
</evidence>
<keyword evidence="6 12" id="KW-0479">Metal-binding</keyword>
<dbReference type="Gene3D" id="3.90.580.10">
    <property type="entry name" value="Zinc finger, CHC2-type domain"/>
    <property type="match status" value="1"/>
</dbReference>
<keyword evidence="9" id="KW-0460">Magnesium</keyword>
<dbReference type="Gene3D" id="3.90.980.10">
    <property type="entry name" value="DNA primase, catalytic core, N-terminal domain"/>
    <property type="match status" value="1"/>
</dbReference>
<dbReference type="InterPro" id="IPR050219">
    <property type="entry name" value="DnaG_primase"/>
</dbReference>
<dbReference type="InterPro" id="IPR037068">
    <property type="entry name" value="DNA_primase_core_N_sf"/>
</dbReference>
<accession>A0A1Y2L057</accession>
<dbReference type="HAMAP" id="MF_00974">
    <property type="entry name" value="DNA_primase_DnaG"/>
    <property type="match status" value="1"/>
</dbReference>
<dbReference type="InterPro" id="IPR013264">
    <property type="entry name" value="DNAG_N"/>
</dbReference>
<dbReference type="Gene3D" id="3.40.1360.10">
    <property type="match status" value="1"/>
</dbReference>
<dbReference type="InterPro" id="IPR006295">
    <property type="entry name" value="DNA_primase_DnaG"/>
</dbReference>
<evidence type="ECO:0000256" key="11">
    <source>
        <dbReference type="ARBA" id="ARBA00023163"/>
    </source>
</evidence>
<comment type="domain">
    <text evidence="12">Contains an N-terminal zinc-binding domain, a central core domain that contains the primase activity, and a C-terminal DnaB-binding domain.</text>
</comment>
<keyword evidence="7 12" id="KW-0863">Zinc-finger</keyword>
<sequence>MSFPQSFLDDLRARVDLADVVGSSVKLIKRGREYSGLCPFHSEKSPSFTVNEQKGFYHCFGCGAHGDVISFIMNTRGLTFVEAVEVLANQVGMDVPKPSREAQEREKKAKTLYDVMEVACVFFERNLRMPEGREGLDYFHARGLDDKTISDFRLGYASDNRGALKAALKREDIDERTMIEAGLLIEPEDQNRQSYDRFRGRVMFPILDRRGRVVAFGGRVMGDGKPKYLNSPDTPLFHKGQLLYGLPQAREASQHGAEIIVTEGYMDVIALHRAGYRGAVAPLGTAVTEEQIGELWKMANEPILCLDGDAAGKRAAVRAAERALPILRPGKSLLFSILPEGDDPDSLMAADDGMTRFRKILDQAVPMAELVWRLDTAGRPTDTPERRAALEADIHARIGAIGDEAVRHQYQAMFKDRIWKLFRGTRDDAARPARSNWQKSGAGNKKTGSYGKRGNKNYVWEPAGKAVPGMARPATGNRRHVQDGILIATLINHPALLDDIGERLGVYVCIDSDLDILRRAVLKLLDGDPGLDSETLKGHLKRDGLSETVLRAVESDVMAHAAFARPETPLTRALAGWEQVFSMAVSSLADEEAKYAVRQLAADVSDEEWERFSHRRDDLARRRENVFKLDD</sequence>
<keyword evidence="2 12" id="KW-0639">Primosome</keyword>
<dbReference type="EMBL" id="JFKA01000004">
    <property type="protein sequence ID" value="OSQ38475.1"/>
    <property type="molecule type" value="Genomic_DNA"/>
</dbReference>
<comment type="catalytic activity">
    <reaction evidence="12">
        <text>ssDNA + n NTP = ssDNA/pppN(pN)n-1 hybrid + (n-1) diphosphate.</text>
        <dbReference type="EC" id="2.7.7.101"/>
    </reaction>
</comment>
<protein>
    <recommendedName>
        <fullName evidence="12 13">DNA primase</fullName>
        <ecNumber evidence="12">2.7.7.101</ecNumber>
    </recommendedName>
</protein>
<feature type="zinc finger region" description="CHC2-type" evidence="12 14">
    <location>
        <begin position="38"/>
        <end position="62"/>
    </location>
</feature>
<comment type="function">
    <text evidence="12 13">RNA polymerase that catalyzes the synthesis of short RNA molecules used as primers for DNA polymerase during DNA replication.</text>
</comment>
<reference evidence="17 18" key="1">
    <citation type="submission" date="2014-03" db="EMBL/GenBank/DDBJ databases">
        <title>The draft genome sequence of Thalassospira mesophila JCM 18969.</title>
        <authorList>
            <person name="Lai Q."/>
            <person name="Shao Z."/>
        </authorList>
    </citation>
    <scope>NUCLEOTIDE SEQUENCE [LARGE SCALE GENOMIC DNA]</scope>
    <source>
        <strain evidence="17 18">JCM 18969</strain>
    </source>
</reference>
<dbReference type="GO" id="GO:0003899">
    <property type="term" value="F:DNA-directed RNA polymerase activity"/>
    <property type="evidence" value="ECO:0007669"/>
    <property type="project" value="UniProtKB-UniRule"/>
</dbReference>
<evidence type="ECO:0000256" key="2">
    <source>
        <dbReference type="ARBA" id="ARBA00022515"/>
    </source>
</evidence>
<dbReference type="SUPFAM" id="SSF57783">
    <property type="entry name" value="Zinc beta-ribbon"/>
    <property type="match status" value="1"/>
</dbReference>
<dbReference type="InterPro" id="IPR034151">
    <property type="entry name" value="TOPRIM_DnaG_bac"/>
</dbReference>
<name>A0A1Y2L057_9PROT</name>
<evidence type="ECO:0000256" key="12">
    <source>
        <dbReference type="HAMAP-Rule" id="MF_00974"/>
    </source>
</evidence>
<dbReference type="InterPro" id="IPR006171">
    <property type="entry name" value="TOPRIM_dom"/>
</dbReference>
<evidence type="ECO:0000256" key="3">
    <source>
        <dbReference type="ARBA" id="ARBA00022679"/>
    </source>
</evidence>
<dbReference type="PANTHER" id="PTHR30313:SF2">
    <property type="entry name" value="DNA PRIMASE"/>
    <property type="match status" value="1"/>
</dbReference>
<dbReference type="FunFam" id="3.40.1360.10:FF:000002">
    <property type="entry name" value="DNA primase"/>
    <property type="match status" value="1"/>
</dbReference>
<dbReference type="AlphaFoldDB" id="A0A1Y2L057"/>
<evidence type="ECO:0000256" key="13">
    <source>
        <dbReference type="PIRNR" id="PIRNR002811"/>
    </source>
</evidence>
<keyword evidence="8 12" id="KW-0862">Zinc</keyword>
<evidence type="ECO:0000256" key="15">
    <source>
        <dbReference type="SAM" id="MobiDB-lite"/>
    </source>
</evidence>
<keyword evidence="10 12" id="KW-0238">DNA-binding</keyword>
<proteinExistence type="inferred from homology"/>
<feature type="domain" description="Toprim" evidence="16">
    <location>
        <begin position="257"/>
        <end position="339"/>
    </location>
</feature>
<dbReference type="PANTHER" id="PTHR30313">
    <property type="entry name" value="DNA PRIMASE"/>
    <property type="match status" value="1"/>
</dbReference>
<comment type="caution">
    <text evidence="17">The sequence shown here is derived from an EMBL/GenBank/DDBJ whole genome shotgun (WGS) entry which is preliminary data.</text>
</comment>
<evidence type="ECO:0000256" key="7">
    <source>
        <dbReference type="ARBA" id="ARBA00022771"/>
    </source>
</evidence>
<dbReference type="GO" id="GO:0003677">
    <property type="term" value="F:DNA binding"/>
    <property type="evidence" value="ECO:0007669"/>
    <property type="project" value="UniProtKB-KW"/>
</dbReference>
<dbReference type="STRING" id="1293891.TMES_11725"/>
<dbReference type="PIRSF" id="PIRSF002811">
    <property type="entry name" value="DnaG"/>
    <property type="match status" value="1"/>
</dbReference>
<dbReference type="GO" id="GO:0008270">
    <property type="term" value="F:zinc ion binding"/>
    <property type="evidence" value="ECO:0007669"/>
    <property type="project" value="UniProtKB-UniRule"/>
</dbReference>
<evidence type="ECO:0000259" key="16">
    <source>
        <dbReference type="PROSITE" id="PS50880"/>
    </source>
</evidence>
<dbReference type="GO" id="GO:0006269">
    <property type="term" value="P:DNA replication, synthesis of primer"/>
    <property type="evidence" value="ECO:0007669"/>
    <property type="project" value="UniProtKB-UniRule"/>
</dbReference>
<dbReference type="Pfam" id="PF13662">
    <property type="entry name" value="Toprim_4"/>
    <property type="match status" value="1"/>
</dbReference>
<dbReference type="CDD" id="cd03364">
    <property type="entry name" value="TOPRIM_DnaG_primases"/>
    <property type="match status" value="1"/>
</dbReference>
<comment type="similarity">
    <text evidence="12 13">Belongs to the DnaG primase family.</text>
</comment>
<keyword evidence="1 12" id="KW-0240">DNA-directed RNA polymerase</keyword>
<dbReference type="InterPro" id="IPR036977">
    <property type="entry name" value="DNA_primase_Znf_CHC2"/>
</dbReference>
<keyword evidence="4 12" id="KW-0548">Nucleotidyltransferase</keyword>
<dbReference type="InterPro" id="IPR030846">
    <property type="entry name" value="DnaG_bac"/>
</dbReference>
<dbReference type="RefSeq" id="WP_085582677.1">
    <property type="nucleotide sequence ID" value="NZ_JFKA01000004.1"/>
</dbReference>
<dbReference type="FunFam" id="3.90.580.10:FF:000001">
    <property type="entry name" value="DNA primase"/>
    <property type="match status" value="1"/>
</dbReference>
<dbReference type="Pfam" id="PF08275">
    <property type="entry name" value="DNAG_N"/>
    <property type="match status" value="1"/>
</dbReference>
<evidence type="ECO:0000256" key="9">
    <source>
        <dbReference type="ARBA" id="ARBA00022842"/>
    </source>
</evidence>
<dbReference type="InterPro" id="IPR002694">
    <property type="entry name" value="Znf_CHC2"/>
</dbReference>
<evidence type="ECO:0000256" key="14">
    <source>
        <dbReference type="PIRSR" id="PIRSR002811-1"/>
    </source>
</evidence>
<dbReference type="Proteomes" id="UP000193391">
    <property type="component" value="Unassembled WGS sequence"/>
</dbReference>